<evidence type="ECO:0000256" key="1">
    <source>
        <dbReference type="SAM" id="Phobius"/>
    </source>
</evidence>
<dbReference type="PANTHER" id="PTHR35394">
    <property type="entry name" value="DUF3176 DOMAIN-CONTAINING PROTEIN"/>
    <property type="match status" value="1"/>
</dbReference>
<dbReference type="Proteomes" id="UP001396898">
    <property type="component" value="Unassembled WGS sequence"/>
</dbReference>
<evidence type="ECO:0008006" key="4">
    <source>
        <dbReference type="Google" id="ProtNLM"/>
    </source>
</evidence>
<feature type="transmembrane region" description="Helical" evidence="1">
    <location>
        <begin position="90"/>
        <end position="116"/>
    </location>
</feature>
<protein>
    <recommendedName>
        <fullName evidence="4">ResB-like domain-containing protein</fullName>
    </recommendedName>
</protein>
<sequence length="677" mass="75119">MLSPSPRSWEQDSLQEVEIIEFDGSTDVSLGYGPVGDDSSISKSDLPSTEKHSWRMEISTMVLCLSAVVTSTVLLIYANNRPLTYYNFFISFNTLISILAAVARATLAFAVGSCLGQWKWNWFSRRSGTPIVFESFEDASRGPLGSFWLICRLRARHWATIGAFVTLLMLGFEPFMQAIIYYEGQLVTTTQPHNAPSIGTSNRLDIGSFNAVKEGGVVAFRLHDKNYSYVVGNFRGEASAGLASAVYRGFYADDPRDTVSFTCSTGNCTWPVFTSLSVCSSCNNVSDQIKVSGQDGGPELGTISIGGVDLKGHWISRGLPYLNLTNISYQLEFGMASRRREELNADENTITAAYMSAKLLRNQGDTLTFGNLTTMLAAVGVIRAEPAYSNNSKIWNDTQVTATECALYLCTNAFRSEVRGGKLHEDIVASWSERVPGSFAPRNKSDEMFPSDDDAWNAYQEFTNHTLDNQNAYFLTNDLQLQIPSAEAERHGFSENVDLYFNVTQNTIASTLPFLFDFFADPMAYGMSSSGSITSQVLFKSANLSATFAGAATAMSNWIRDNSDETHTGDQQEWVLHIRVRWPYVTLPVLVVLLGCGFVFLSMWETRRLRLPPWKTDVLATLTHSLDTNAREELRTAALQGRTREMAKGMVLSFEDCDGKGLELRWQDHNPSEQGRG</sequence>
<evidence type="ECO:0000313" key="2">
    <source>
        <dbReference type="EMBL" id="KAK8008119.1"/>
    </source>
</evidence>
<accession>A0ABR1RCY0</accession>
<keyword evidence="3" id="KW-1185">Reference proteome</keyword>
<dbReference type="Pfam" id="PF11374">
    <property type="entry name" value="DUF3176"/>
    <property type="match status" value="1"/>
</dbReference>
<reference evidence="2 3" key="1">
    <citation type="submission" date="2023-01" db="EMBL/GenBank/DDBJ databases">
        <title>Analysis of 21 Apiospora genomes using comparative genomics revels a genus with tremendous synthesis potential of carbohydrate active enzymes and secondary metabolites.</title>
        <authorList>
            <person name="Sorensen T."/>
        </authorList>
    </citation>
    <scope>NUCLEOTIDE SEQUENCE [LARGE SCALE GENOMIC DNA]</scope>
    <source>
        <strain evidence="2 3">CBS 20057</strain>
    </source>
</reference>
<name>A0ABR1RCY0_9PEZI</name>
<dbReference type="PANTHER" id="PTHR35394:SF5">
    <property type="entry name" value="DUF3176 DOMAIN-CONTAINING PROTEIN"/>
    <property type="match status" value="1"/>
</dbReference>
<gene>
    <name evidence="2" type="ORF">PG991_010670</name>
</gene>
<comment type="caution">
    <text evidence="2">The sequence shown here is derived from an EMBL/GenBank/DDBJ whole genome shotgun (WGS) entry which is preliminary data.</text>
</comment>
<keyword evidence="1" id="KW-0472">Membrane</keyword>
<dbReference type="InterPro" id="IPR021514">
    <property type="entry name" value="DUF3176"/>
</dbReference>
<proteinExistence type="predicted"/>
<keyword evidence="1" id="KW-0812">Transmembrane</keyword>
<dbReference type="EMBL" id="JAQQWI010000016">
    <property type="protein sequence ID" value="KAK8008119.1"/>
    <property type="molecule type" value="Genomic_DNA"/>
</dbReference>
<evidence type="ECO:0000313" key="3">
    <source>
        <dbReference type="Proteomes" id="UP001396898"/>
    </source>
</evidence>
<organism evidence="2 3">
    <name type="scientific">Apiospora marii</name>
    <dbReference type="NCBI Taxonomy" id="335849"/>
    <lineage>
        <taxon>Eukaryota</taxon>
        <taxon>Fungi</taxon>
        <taxon>Dikarya</taxon>
        <taxon>Ascomycota</taxon>
        <taxon>Pezizomycotina</taxon>
        <taxon>Sordariomycetes</taxon>
        <taxon>Xylariomycetidae</taxon>
        <taxon>Amphisphaeriales</taxon>
        <taxon>Apiosporaceae</taxon>
        <taxon>Apiospora</taxon>
    </lineage>
</organism>
<feature type="transmembrane region" description="Helical" evidence="1">
    <location>
        <begin position="58"/>
        <end position="78"/>
    </location>
</feature>
<keyword evidence="1" id="KW-1133">Transmembrane helix</keyword>
<feature type="transmembrane region" description="Helical" evidence="1">
    <location>
        <begin position="582"/>
        <end position="604"/>
    </location>
</feature>